<dbReference type="AlphaFoldDB" id="A0A073JXV8"/>
<dbReference type="Pfam" id="PF00440">
    <property type="entry name" value="TetR_N"/>
    <property type="match status" value="1"/>
</dbReference>
<sequence>MTTNNLIDEMIAQSRLSKKQTDKQQKIVEAAIKIFAEKGFANTSTSEIAAEAGAAEATIFRHYGTKDNLLLSVILPFLKDFIPYMIQEVLNDLMAQNPKTFEDFLRALIKNRIDFINNNKKLFQILVKEVIYREEFKQELKPLVSENIIKHFGKITETFKTSKDLTQPLTPVALRMVLTFLYGYFTTRFVLITDNFVVDEDAELDVVICFIMDGLKKSV</sequence>
<dbReference type="eggNOG" id="COG1309">
    <property type="taxonomic scope" value="Bacteria"/>
</dbReference>
<evidence type="ECO:0000259" key="4">
    <source>
        <dbReference type="PROSITE" id="PS50977"/>
    </source>
</evidence>
<dbReference type="GO" id="GO:0003677">
    <property type="term" value="F:DNA binding"/>
    <property type="evidence" value="ECO:0007669"/>
    <property type="project" value="UniProtKB-UniRule"/>
</dbReference>
<dbReference type="Gene3D" id="1.10.357.10">
    <property type="entry name" value="Tetracycline Repressor, domain 2"/>
    <property type="match status" value="1"/>
</dbReference>
<keyword evidence="2 3" id="KW-0238">DNA-binding</keyword>
<name>A0A073JXV8_9BACI</name>
<dbReference type="PANTHER" id="PTHR43479">
    <property type="entry name" value="ACREF/ENVCD OPERON REPRESSOR-RELATED"/>
    <property type="match status" value="1"/>
</dbReference>
<dbReference type="InterPro" id="IPR001647">
    <property type="entry name" value="HTH_TetR"/>
</dbReference>
<dbReference type="PROSITE" id="PS50977">
    <property type="entry name" value="HTH_TETR_2"/>
    <property type="match status" value="1"/>
</dbReference>
<organism evidence="5 6">
    <name type="scientific">Bacillus manliponensis</name>
    <dbReference type="NCBI Taxonomy" id="574376"/>
    <lineage>
        <taxon>Bacteria</taxon>
        <taxon>Bacillati</taxon>
        <taxon>Bacillota</taxon>
        <taxon>Bacilli</taxon>
        <taxon>Bacillales</taxon>
        <taxon>Bacillaceae</taxon>
        <taxon>Bacillus</taxon>
        <taxon>Bacillus cereus group</taxon>
    </lineage>
</organism>
<dbReference type="Proteomes" id="UP000027822">
    <property type="component" value="Unassembled WGS sequence"/>
</dbReference>
<dbReference type="InterPro" id="IPR050624">
    <property type="entry name" value="HTH-type_Tx_Regulator"/>
</dbReference>
<dbReference type="SUPFAM" id="SSF48498">
    <property type="entry name" value="Tetracyclin repressor-like, C-terminal domain"/>
    <property type="match status" value="1"/>
</dbReference>
<keyword evidence="6" id="KW-1185">Reference proteome</keyword>
<dbReference type="STRING" id="574376.BAMA_18860"/>
<evidence type="ECO:0000256" key="2">
    <source>
        <dbReference type="ARBA" id="ARBA00023125"/>
    </source>
</evidence>
<dbReference type="PANTHER" id="PTHR43479:SF11">
    <property type="entry name" value="ACREF_ENVCD OPERON REPRESSOR-RELATED"/>
    <property type="match status" value="1"/>
</dbReference>
<comment type="caution">
    <text evidence="5">The sequence shown here is derived from an EMBL/GenBank/DDBJ whole genome shotgun (WGS) entry which is preliminary data.</text>
</comment>
<dbReference type="InterPro" id="IPR036271">
    <property type="entry name" value="Tet_transcr_reg_TetR-rel_C_sf"/>
</dbReference>
<evidence type="ECO:0000313" key="5">
    <source>
        <dbReference type="EMBL" id="KEK19839.1"/>
    </source>
</evidence>
<accession>A0A073JXV8</accession>
<feature type="DNA-binding region" description="H-T-H motif" evidence="3">
    <location>
        <begin position="44"/>
        <end position="63"/>
    </location>
</feature>
<reference evidence="5 6" key="1">
    <citation type="submission" date="2014-06" db="EMBL/GenBank/DDBJ databases">
        <title>Draft genome sequence of Bacillus manliponensis JCM 15802 (MCCC 1A00708).</title>
        <authorList>
            <person name="Lai Q."/>
            <person name="Liu Y."/>
            <person name="Shao Z."/>
        </authorList>
    </citation>
    <scope>NUCLEOTIDE SEQUENCE [LARGE SCALE GENOMIC DNA]</scope>
    <source>
        <strain evidence="5 6">JCM 15802</strain>
    </source>
</reference>
<evidence type="ECO:0000256" key="3">
    <source>
        <dbReference type="PROSITE-ProRule" id="PRU00335"/>
    </source>
</evidence>
<keyword evidence="1" id="KW-0678">Repressor</keyword>
<evidence type="ECO:0000256" key="1">
    <source>
        <dbReference type="ARBA" id="ARBA00022491"/>
    </source>
</evidence>
<dbReference type="EMBL" id="JOTN01000005">
    <property type="protein sequence ID" value="KEK19839.1"/>
    <property type="molecule type" value="Genomic_DNA"/>
</dbReference>
<protein>
    <submittedName>
        <fullName evidence="5">TetR family transcriptional regulator</fullName>
    </submittedName>
</protein>
<dbReference type="InterPro" id="IPR009057">
    <property type="entry name" value="Homeodomain-like_sf"/>
</dbReference>
<evidence type="ECO:0000313" key="6">
    <source>
        <dbReference type="Proteomes" id="UP000027822"/>
    </source>
</evidence>
<dbReference type="PRINTS" id="PR00455">
    <property type="entry name" value="HTHTETR"/>
</dbReference>
<proteinExistence type="predicted"/>
<feature type="domain" description="HTH tetR-type" evidence="4">
    <location>
        <begin position="21"/>
        <end position="81"/>
    </location>
</feature>
<dbReference type="RefSeq" id="WP_034637951.1">
    <property type="nucleotide sequence ID" value="NZ_JOTN01000005.1"/>
</dbReference>
<dbReference type="OrthoDB" id="9780824at2"/>
<gene>
    <name evidence="5" type="ORF">BAMA_18860</name>
</gene>
<dbReference type="SUPFAM" id="SSF46689">
    <property type="entry name" value="Homeodomain-like"/>
    <property type="match status" value="1"/>
</dbReference>